<dbReference type="Gene3D" id="3.40.50.2300">
    <property type="match status" value="1"/>
</dbReference>
<dbReference type="PANTHER" id="PTHR43047:SF2">
    <property type="entry name" value="HISTIDINE KINASE M7"/>
    <property type="match status" value="1"/>
</dbReference>
<dbReference type="Proteomes" id="UP001172684">
    <property type="component" value="Unassembled WGS sequence"/>
</dbReference>
<evidence type="ECO:0000256" key="5">
    <source>
        <dbReference type="ARBA" id="ARBA00022777"/>
    </source>
</evidence>
<evidence type="ECO:0000259" key="9">
    <source>
        <dbReference type="PROSITE" id="PS50110"/>
    </source>
</evidence>
<keyword evidence="11" id="KW-1185">Reference proteome</keyword>
<gene>
    <name evidence="10" type="ORF">H2201_000991</name>
</gene>
<dbReference type="Pfam" id="PF02518">
    <property type="entry name" value="HATPase_c"/>
    <property type="match status" value="1"/>
</dbReference>
<dbReference type="Gene3D" id="1.10.287.130">
    <property type="match status" value="1"/>
</dbReference>
<dbReference type="InterPro" id="IPR036890">
    <property type="entry name" value="HATPase_C_sf"/>
</dbReference>
<evidence type="ECO:0000256" key="7">
    <source>
        <dbReference type="SAM" id="MobiDB-lite"/>
    </source>
</evidence>
<feature type="region of interest" description="Disordered" evidence="7">
    <location>
        <begin position="651"/>
        <end position="738"/>
    </location>
</feature>
<evidence type="ECO:0000256" key="4">
    <source>
        <dbReference type="ARBA" id="ARBA00022679"/>
    </source>
</evidence>
<dbReference type="CDD" id="cd17546">
    <property type="entry name" value="REC_hyHK_CKI1_RcsC-like"/>
    <property type="match status" value="1"/>
</dbReference>
<comment type="caution">
    <text evidence="10">The sequence shown here is derived from an EMBL/GenBank/DDBJ whole genome shotgun (WGS) entry which is preliminary data.</text>
</comment>
<dbReference type="PROSITE" id="PS50110">
    <property type="entry name" value="RESPONSE_REGULATORY"/>
    <property type="match status" value="1"/>
</dbReference>
<dbReference type="Pfam" id="PF00072">
    <property type="entry name" value="Response_reg"/>
    <property type="match status" value="1"/>
</dbReference>
<keyword evidence="4" id="KW-0808">Transferase</keyword>
<dbReference type="InterPro" id="IPR001789">
    <property type="entry name" value="Sig_transdc_resp-reg_receiver"/>
</dbReference>
<dbReference type="EC" id="2.7.13.3" evidence="2"/>
<sequence length="903" mass="99684">MRDGGRGADDLCSDFIGRDSLCFSLPAPGEVLHNGDEAFTQELSKLYRSAENNAAESLVRLKGDLRKADTETFWELLTEGLAKITGAQYAFVSKRILVDDENIAVEMPPIGEPGSCLMGAAFYIGDGKEIELRPRNFKYHAYSCPCAYMRHDKIFIIPERLDEFIVNNPNQLAIPGEAYIGVPLFAEGKCVGHFGVMWSPEGAANRSLGWGYIEMLCHALEDMILERLLEGRDFAKPAPPPLKPARVVPHDAITVAQSLKPYARSLSHELRTPMQGVVGMLDVMYATVQEAAEEQHDYRVRQVFETLKENIETVQDSSRRAVEAADNVVHAYDMNMGVPEKPHSSCDDEDGLPDTEPDKQPNIVVNGNNMTLNHLRGSKRKRKDTHCNGGNAAKVPATEPIRTLRNQPSTDSEYAPSEASEFNPFVPAPFDSRSTIQAASIEPLRASTPDSPSLHSLHNVVPGLRHTNLRDVLHYVINDSLKVGGRPESAIARETNGGEVIEVRTQSPSGIEKVKIIEWSVGAGVPETMLIDEKDFAKMISCVFLNAIKFTEEGSIRLTARLSPKSRYVVINVRDTGSGIPDAFLPNLFKPFSREDDSLTRQSEGLGLGLLVAKGLARKLGGDLFCTRSETSGPNRGTDFEIRVPVTPADVCSRPSSPFNSPAPSRISRHSADRDLPPFVPVLAALESPQTPPPGSRARREELADRRRMQSINSPPPATRVTAPSAVRPGPNDRRPSILDARRTSAKKVDFDRHLAKKHPLTFLVAEDNKINRKLLVSMLRKLGYTAVHEAYDGADAVRQMTMDRVDGKHIDVVLMDLWMPYMDGYEAAERILSMDKFINGNKFKKPTILAVTADVTDGALERAAKAGMKGFMTKPYKLLDLERLIVEYCAQQDAEVVTPPHT</sequence>
<dbReference type="InterPro" id="IPR003594">
    <property type="entry name" value="HATPase_dom"/>
</dbReference>
<reference evidence="10" key="1">
    <citation type="submission" date="2022-10" db="EMBL/GenBank/DDBJ databases">
        <title>Culturing micro-colonial fungi from biological soil crusts in the Mojave desert and describing Neophaeococcomyces mojavensis, and introducing the new genera and species Taxawa tesnikishii.</title>
        <authorList>
            <person name="Kurbessoian T."/>
            <person name="Stajich J.E."/>
        </authorList>
    </citation>
    <scope>NUCLEOTIDE SEQUENCE</scope>
    <source>
        <strain evidence="10">TK_1</strain>
    </source>
</reference>
<dbReference type="PANTHER" id="PTHR43047">
    <property type="entry name" value="TWO-COMPONENT HISTIDINE PROTEIN KINASE"/>
    <property type="match status" value="1"/>
</dbReference>
<dbReference type="InterPro" id="IPR003661">
    <property type="entry name" value="HisK_dim/P_dom"/>
</dbReference>
<evidence type="ECO:0000256" key="1">
    <source>
        <dbReference type="ARBA" id="ARBA00000085"/>
    </source>
</evidence>
<dbReference type="CDD" id="cd00082">
    <property type="entry name" value="HisKA"/>
    <property type="match status" value="1"/>
</dbReference>
<evidence type="ECO:0000256" key="6">
    <source>
        <dbReference type="PROSITE-ProRule" id="PRU00169"/>
    </source>
</evidence>
<keyword evidence="5" id="KW-0418">Kinase</keyword>
<evidence type="ECO:0000313" key="11">
    <source>
        <dbReference type="Proteomes" id="UP001172684"/>
    </source>
</evidence>
<evidence type="ECO:0000256" key="3">
    <source>
        <dbReference type="ARBA" id="ARBA00022553"/>
    </source>
</evidence>
<dbReference type="InterPro" id="IPR004358">
    <property type="entry name" value="Sig_transdc_His_kin-like_C"/>
</dbReference>
<protein>
    <recommendedName>
        <fullName evidence="2">histidine kinase</fullName>
        <ecNumber evidence="2">2.7.13.3</ecNumber>
    </recommendedName>
</protein>
<accession>A0ABQ9P2A6</accession>
<name>A0ABQ9P2A6_9PEZI</name>
<feature type="modified residue" description="4-aspartylphosphate" evidence="6">
    <location>
        <position position="817"/>
    </location>
</feature>
<dbReference type="SMART" id="SM00448">
    <property type="entry name" value="REC"/>
    <property type="match status" value="1"/>
</dbReference>
<keyword evidence="3 6" id="KW-0597">Phosphoprotein</keyword>
<feature type="compositionally biased region" description="Basic and acidic residues" evidence="7">
    <location>
        <begin position="698"/>
        <end position="708"/>
    </location>
</feature>
<proteinExistence type="predicted"/>
<dbReference type="SUPFAM" id="SSF47384">
    <property type="entry name" value="Homodimeric domain of signal transducing histidine kinase"/>
    <property type="match status" value="1"/>
</dbReference>
<feature type="domain" description="Response regulatory" evidence="9">
    <location>
        <begin position="762"/>
        <end position="890"/>
    </location>
</feature>
<dbReference type="PROSITE" id="PS50109">
    <property type="entry name" value="HIS_KIN"/>
    <property type="match status" value="1"/>
</dbReference>
<dbReference type="EMBL" id="JAPDRL010000005">
    <property type="protein sequence ID" value="KAJ9668747.1"/>
    <property type="molecule type" value="Genomic_DNA"/>
</dbReference>
<dbReference type="InterPro" id="IPR005467">
    <property type="entry name" value="His_kinase_dom"/>
</dbReference>
<feature type="compositionally biased region" description="Polar residues" evidence="7">
    <location>
        <begin position="654"/>
        <end position="663"/>
    </location>
</feature>
<dbReference type="InterPro" id="IPR011006">
    <property type="entry name" value="CheY-like_superfamily"/>
</dbReference>
<dbReference type="SMART" id="SM00387">
    <property type="entry name" value="HATPase_c"/>
    <property type="match status" value="1"/>
</dbReference>
<evidence type="ECO:0000256" key="2">
    <source>
        <dbReference type="ARBA" id="ARBA00012438"/>
    </source>
</evidence>
<feature type="domain" description="Histidine kinase" evidence="8">
    <location>
        <begin position="532"/>
        <end position="648"/>
    </location>
</feature>
<evidence type="ECO:0000259" key="8">
    <source>
        <dbReference type="PROSITE" id="PS50109"/>
    </source>
</evidence>
<comment type="catalytic activity">
    <reaction evidence="1">
        <text>ATP + protein L-histidine = ADP + protein N-phospho-L-histidine.</text>
        <dbReference type="EC" id="2.7.13.3"/>
    </reaction>
</comment>
<dbReference type="InterPro" id="IPR036097">
    <property type="entry name" value="HisK_dim/P_sf"/>
</dbReference>
<dbReference type="PRINTS" id="PR00344">
    <property type="entry name" value="BCTRLSENSOR"/>
</dbReference>
<evidence type="ECO:0000313" key="10">
    <source>
        <dbReference type="EMBL" id="KAJ9668747.1"/>
    </source>
</evidence>
<organism evidence="10 11">
    <name type="scientific">Coniosporium apollinis</name>
    <dbReference type="NCBI Taxonomy" id="61459"/>
    <lineage>
        <taxon>Eukaryota</taxon>
        <taxon>Fungi</taxon>
        <taxon>Dikarya</taxon>
        <taxon>Ascomycota</taxon>
        <taxon>Pezizomycotina</taxon>
        <taxon>Dothideomycetes</taxon>
        <taxon>Dothideomycetes incertae sedis</taxon>
        <taxon>Coniosporium</taxon>
    </lineage>
</organism>
<dbReference type="SUPFAM" id="SSF55874">
    <property type="entry name" value="ATPase domain of HSP90 chaperone/DNA topoisomerase II/histidine kinase"/>
    <property type="match status" value="1"/>
</dbReference>
<dbReference type="SUPFAM" id="SSF52172">
    <property type="entry name" value="CheY-like"/>
    <property type="match status" value="1"/>
</dbReference>
<dbReference type="Gene3D" id="3.30.565.10">
    <property type="entry name" value="Histidine kinase-like ATPase, C-terminal domain"/>
    <property type="match status" value="1"/>
</dbReference>
<feature type="region of interest" description="Disordered" evidence="7">
    <location>
        <begin position="335"/>
        <end position="361"/>
    </location>
</feature>